<evidence type="ECO:0000313" key="3">
    <source>
        <dbReference type="Proteomes" id="UP000078476"/>
    </source>
</evidence>
<evidence type="ECO:0000256" key="1">
    <source>
        <dbReference type="SAM" id="MobiDB-lite"/>
    </source>
</evidence>
<feature type="compositionally biased region" description="Polar residues" evidence="1">
    <location>
        <begin position="17"/>
        <end position="27"/>
    </location>
</feature>
<dbReference type="Proteomes" id="UP000078476">
    <property type="component" value="Unassembled WGS sequence"/>
</dbReference>
<reference evidence="2 3" key="1">
    <citation type="submission" date="2016-03" db="EMBL/GenBank/DDBJ databases">
        <authorList>
            <person name="Ploux O."/>
        </authorList>
    </citation>
    <scope>NUCLEOTIDE SEQUENCE [LARGE SCALE GENOMIC DNA]</scope>
    <source>
        <strain evidence="2 3">R-45370</strain>
    </source>
</reference>
<name>A0A177N0K1_9GAMM</name>
<proteinExistence type="predicted"/>
<dbReference type="AlphaFoldDB" id="A0A177N0K1"/>
<dbReference type="OrthoDB" id="6230307at2"/>
<feature type="region of interest" description="Disordered" evidence="1">
    <location>
        <begin position="1"/>
        <end position="27"/>
    </location>
</feature>
<dbReference type="RefSeq" id="WP_066986775.1">
    <property type="nucleotide sequence ID" value="NZ_LUUI01000150.1"/>
</dbReference>
<protein>
    <recommendedName>
        <fullName evidence="4">Transposase</fullName>
    </recommendedName>
</protein>
<sequence>MSTFNSDKIRQEPLGQFATSPNDITHNRTNTLEKHQKQLTKLHRKLAKMQKGSNRYIKQETRITKLHKRMINIIKSCGHTNAEDKKIQALFACVACDHHENAKPTQPKIS</sequence>
<evidence type="ECO:0000313" key="2">
    <source>
        <dbReference type="EMBL" id="OAI10740.1"/>
    </source>
</evidence>
<dbReference type="STRING" id="980561.A1359_15895"/>
<dbReference type="EMBL" id="LUUI01000150">
    <property type="protein sequence ID" value="OAI10740.1"/>
    <property type="molecule type" value="Genomic_DNA"/>
</dbReference>
<keyword evidence="3" id="KW-1185">Reference proteome</keyword>
<evidence type="ECO:0008006" key="4">
    <source>
        <dbReference type="Google" id="ProtNLM"/>
    </source>
</evidence>
<comment type="caution">
    <text evidence="2">The sequence shown here is derived from an EMBL/GenBank/DDBJ whole genome shotgun (WGS) entry which is preliminary data.</text>
</comment>
<organism evidence="2 3">
    <name type="scientific">Methylomonas lenta</name>
    <dbReference type="NCBI Taxonomy" id="980561"/>
    <lineage>
        <taxon>Bacteria</taxon>
        <taxon>Pseudomonadati</taxon>
        <taxon>Pseudomonadota</taxon>
        <taxon>Gammaproteobacteria</taxon>
        <taxon>Methylococcales</taxon>
        <taxon>Methylococcaceae</taxon>
        <taxon>Methylomonas</taxon>
    </lineage>
</organism>
<gene>
    <name evidence="2" type="ORF">A1359_15895</name>
</gene>
<accession>A0A177N0K1</accession>